<name>A0AAW1NSP9_9CHLO</name>
<evidence type="ECO:0000256" key="2">
    <source>
        <dbReference type="ARBA" id="ARBA00022679"/>
    </source>
</evidence>
<dbReference type="Pfam" id="PF08544">
    <property type="entry name" value="GHMP_kinases_C"/>
    <property type="match status" value="1"/>
</dbReference>
<accession>A0AAW1NSP9</accession>
<dbReference type="PIRSF" id="PIRSF000530">
    <property type="entry name" value="Galactokinase"/>
    <property type="match status" value="1"/>
</dbReference>
<keyword evidence="2" id="KW-0808">Transferase</keyword>
<dbReference type="EMBL" id="JALJOQ010000159">
    <property type="protein sequence ID" value="KAK9792724.1"/>
    <property type="molecule type" value="Genomic_DNA"/>
</dbReference>
<dbReference type="InterPro" id="IPR006206">
    <property type="entry name" value="Mevalonate/galactokinase"/>
</dbReference>
<evidence type="ECO:0000259" key="8">
    <source>
        <dbReference type="Pfam" id="PF10509"/>
    </source>
</evidence>
<dbReference type="GO" id="GO:0005524">
    <property type="term" value="F:ATP binding"/>
    <property type="evidence" value="ECO:0007669"/>
    <property type="project" value="UniProtKB-KW"/>
</dbReference>
<proteinExistence type="inferred from homology"/>
<dbReference type="Gene3D" id="3.30.230.10">
    <property type="match status" value="1"/>
</dbReference>
<evidence type="ECO:0000259" key="7">
    <source>
        <dbReference type="Pfam" id="PF08544"/>
    </source>
</evidence>
<evidence type="ECO:0000256" key="4">
    <source>
        <dbReference type="ARBA" id="ARBA00022777"/>
    </source>
</evidence>
<evidence type="ECO:0000256" key="3">
    <source>
        <dbReference type="ARBA" id="ARBA00022741"/>
    </source>
</evidence>
<gene>
    <name evidence="9" type="ORF">WJX73_007552</name>
</gene>
<protein>
    <recommendedName>
        <fullName evidence="11">Galactokinase</fullName>
    </recommendedName>
</protein>
<feature type="domain" description="GHMP kinase N-terminal" evidence="6">
    <location>
        <begin position="124"/>
        <end position="210"/>
    </location>
</feature>
<evidence type="ECO:0000256" key="5">
    <source>
        <dbReference type="ARBA" id="ARBA00022840"/>
    </source>
</evidence>
<dbReference type="PROSITE" id="PS00627">
    <property type="entry name" value="GHMP_KINASES_ATP"/>
    <property type="match status" value="1"/>
</dbReference>
<dbReference type="SUPFAM" id="SSF55060">
    <property type="entry name" value="GHMP Kinase, C-terminal domain"/>
    <property type="match status" value="1"/>
</dbReference>
<keyword evidence="5" id="KW-0067">ATP-binding</keyword>
<comment type="similarity">
    <text evidence="1">Belongs to the GHMP kinase family. GalK subfamily.</text>
</comment>
<sequence>MAEVPVFDNLKAVYGEAGESHAKTRYSRLEAAFKKRFGTAPDLYARSPGRVNLIGEHIDYEGYGVLPMAIKQDTIVACRRHGSELVVANINPDKYKEYKFSTDPEQNVDAENHSWANYFLAAYKGVFEHLQSKGGQVPEPVGLELIVDGTVPEGSGLSSSAALVCSSSLAILAALGTPCSQHEVATFTAVCEKYVGTESGGMDQAISIMGAQDIAKLVEFNPVRAEDVVLPKGATFVIANSLTVSAKAETAAARYNMRVVECRLAAMLLALKLGESKESAHKIKTLREVETLLQKHVSGPKGDVSNANAAVVEEHLHEDPYNTEELEKKLGAPLKKLFAGNSSQLRVLEIAESAGGYKLRQRALHVYAEAQRVPQFRDVCNGSASADEKLAQLAQLMDDSQTSCRELYECSCAELDTLIKLSKESGALAGRLTGAGWGGCMVALVPDAQAQHVIEHLKKEYFAGFVEKGKLGKDEAFMSAVVFASRPSSGGAILKLKHL</sequence>
<dbReference type="PRINTS" id="PR00959">
    <property type="entry name" value="MEVGALKINASE"/>
</dbReference>
<keyword evidence="3" id="KW-0547">Nucleotide-binding</keyword>
<dbReference type="Gene3D" id="3.30.70.3170">
    <property type="match status" value="1"/>
</dbReference>
<comment type="caution">
    <text evidence="9">The sequence shown here is derived from an EMBL/GenBank/DDBJ whole genome shotgun (WGS) entry which is preliminary data.</text>
</comment>
<dbReference type="GO" id="GO:0004335">
    <property type="term" value="F:galactokinase activity"/>
    <property type="evidence" value="ECO:0007669"/>
    <property type="project" value="InterPro"/>
</dbReference>
<dbReference type="AlphaFoldDB" id="A0AAW1NSP9"/>
<keyword evidence="10" id="KW-1185">Reference proteome</keyword>
<dbReference type="GO" id="GO:0006012">
    <property type="term" value="P:galactose metabolic process"/>
    <property type="evidence" value="ECO:0007669"/>
    <property type="project" value="InterPro"/>
</dbReference>
<dbReference type="InterPro" id="IPR000705">
    <property type="entry name" value="Galactokinase"/>
</dbReference>
<dbReference type="GO" id="GO:0005829">
    <property type="term" value="C:cytosol"/>
    <property type="evidence" value="ECO:0007669"/>
    <property type="project" value="TreeGrafter"/>
</dbReference>
<feature type="domain" description="GHMP kinase C-terminal" evidence="7">
    <location>
        <begin position="390"/>
        <end position="461"/>
    </location>
</feature>
<organism evidence="9 10">
    <name type="scientific">Symbiochloris irregularis</name>
    <dbReference type="NCBI Taxonomy" id="706552"/>
    <lineage>
        <taxon>Eukaryota</taxon>
        <taxon>Viridiplantae</taxon>
        <taxon>Chlorophyta</taxon>
        <taxon>core chlorophytes</taxon>
        <taxon>Trebouxiophyceae</taxon>
        <taxon>Trebouxiales</taxon>
        <taxon>Trebouxiaceae</taxon>
        <taxon>Symbiochloris</taxon>
    </lineage>
</organism>
<dbReference type="Gene3D" id="1.20.1440.340">
    <property type="match status" value="1"/>
</dbReference>
<evidence type="ECO:0000313" key="9">
    <source>
        <dbReference type="EMBL" id="KAK9792724.1"/>
    </source>
</evidence>
<evidence type="ECO:0000256" key="1">
    <source>
        <dbReference type="ARBA" id="ARBA00006566"/>
    </source>
</evidence>
<dbReference type="SUPFAM" id="SSF54211">
    <property type="entry name" value="Ribosomal protein S5 domain 2-like"/>
    <property type="match status" value="1"/>
</dbReference>
<evidence type="ECO:0000313" key="10">
    <source>
        <dbReference type="Proteomes" id="UP001465755"/>
    </source>
</evidence>
<feature type="domain" description="Galactokinase N-terminal" evidence="8">
    <location>
        <begin position="32"/>
        <end position="80"/>
    </location>
</feature>
<evidence type="ECO:0000259" key="6">
    <source>
        <dbReference type="Pfam" id="PF00288"/>
    </source>
</evidence>
<dbReference type="PROSITE" id="PS00106">
    <property type="entry name" value="GALACTOKINASE"/>
    <property type="match status" value="1"/>
</dbReference>
<keyword evidence="4" id="KW-0418">Kinase</keyword>
<dbReference type="InterPro" id="IPR019741">
    <property type="entry name" value="Galactokinase_CS"/>
</dbReference>
<dbReference type="Pfam" id="PF10509">
    <property type="entry name" value="GalKase_gal_bdg"/>
    <property type="match status" value="1"/>
</dbReference>
<dbReference type="PANTHER" id="PTHR10457">
    <property type="entry name" value="MEVALONATE KINASE/GALACTOKINASE"/>
    <property type="match status" value="1"/>
</dbReference>
<dbReference type="Pfam" id="PF00288">
    <property type="entry name" value="GHMP_kinases_N"/>
    <property type="match status" value="1"/>
</dbReference>
<dbReference type="InterPro" id="IPR006204">
    <property type="entry name" value="GHMP_kinase_N_dom"/>
</dbReference>
<evidence type="ECO:0008006" key="11">
    <source>
        <dbReference type="Google" id="ProtNLM"/>
    </source>
</evidence>
<dbReference type="NCBIfam" id="TIGR00131">
    <property type="entry name" value="gal_kin"/>
    <property type="match status" value="1"/>
</dbReference>
<dbReference type="PANTHER" id="PTHR10457:SF7">
    <property type="entry name" value="GALACTOKINASE-RELATED"/>
    <property type="match status" value="1"/>
</dbReference>
<reference evidence="9 10" key="1">
    <citation type="journal article" date="2024" name="Nat. Commun.">
        <title>Phylogenomics reveals the evolutionary origins of lichenization in chlorophyte algae.</title>
        <authorList>
            <person name="Puginier C."/>
            <person name="Libourel C."/>
            <person name="Otte J."/>
            <person name="Skaloud P."/>
            <person name="Haon M."/>
            <person name="Grisel S."/>
            <person name="Petersen M."/>
            <person name="Berrin J.G."/>
            <person name="Delaux P.M."/>
            <person name="Dal Grande F."/>
            <person name="Keller J."/>
        </authorList>
    </citation>
    <scope>NUCLEOTIDE SEQUENCE [LARGE SCALE GENOMIC DNA]</scope>
    <source>
        <strain evidence="9 10">SAG 2036</strain>
    </source>
</reference>
<dbReference type="InterPro" id="IPR006203">
    <property type="entry name" value="GHMP_knse_ATP-bd_CS"/>
</dbReference>
<dbReference type="InterPro" id="IPR013750">
    <property type="entry name" value="GHMP_kinase_C_dom"/>
</dbReference>
<dbReference type="InterPro" id="IPR019539">
    <property type="entry name" value="GalKase_N"/>
</dbReference>
<dbReference type="InterPro" id="IPR036554">
    <property type="entry name" value="GHMP_kinase_C_sf"/>
</dbReference>
<dbReference type="Proteomes" id="UP001465755">
    <property type="component" value="Unassembled WGS sequence"/>
</dbReference>
<dbReference type="PRINTS" id="PR00473">
    <property type="entry name" value="GALCTOKINASE"/>
</dbReference>
<dbReference type="InterPro" id="IPR020568">
    <property type="entry name" value="Ribosomal_Su5_D2-typ_SF"/>
</dbReference>
<dbReference type="InterPro" id="IPR014721">
    <property type="entry name" value="Ribsml_uS5_D2-typ_fold_subgr"/>
</dbReference>